<dbReference type="AlphaFoldDB" id="A0A5K0XEP8"/>
<reference evidence="1" key="1">
    <citation type="submission" date="2019-09" db="EMBL/GenBank/DDBJ databases">
        <authorList>
            <person name="Zhang L."/>
        </authorList>
    </citation>
    <scope>NUCLEOTIDE SEQUENCE</scope>
</reference>
<dbReference type="EMBL" id="LR721776">
    <property type="protein sequence ID" value="VVV63776.1"/>
    <property type="molecule type" value="Genomic_DNA"/>
</dbReference>
<gene>
    <name evidence="1" type="ORF">NYM_LOCUS6255</name>
</gene>
<organism evidence="1">
    <name type="scientific">Nymphaea colorata</name>
    <name type="common">pocket water lily</name>
    <dbReference type="NCBI Taxonomy" id="210225"/>
    <lineage>
        <taxon>Eukaryota</taxon>
        <taxon>Viridiplantae</taxon>
        <taxon>Streptophyta</taxon>
        <taxon>Embryophyta</taxon>
        <taxon>Tracheophyta</taxon>
        <taxon>Spermatophyta</taxon>
        <taxon>Magnoliopsida</taxon>
        <taxon>Nymphaeales</taxon>
        <taxon>Nymphaeaceae</taxon>
        <taxon>Nymphaea</taxon>
    </lineage>
</organism>
<accession>A0A5K0XEP8</accession>
<name>A0A5K0XEP8_9MAGN</name>
<proteinExistence type="predicted"/>
<evidence type="ECO:0000313" key="1">
    <source>
        <dbReference type="EMBL" id="VVV63776.1"/>
    </source>
</evidence>
<protein>
    <submittedName>
        <fullName evidence="1">Uncharacterized protein</fullName>
    </submittedName>
</protein>
<sequence length="16" mass="1776">MVLQFSSNRAILQGLV</sequence>